<evidence type="ECO:0000313" key="2">
    <source>
        <dbReference type="Proteomes" id="UP000659630"/>
    </source>
</evidence>
<dbReference type="RefSeq" id="WP_186887259.1">
    <property type="nucleotide sequence ID" value="NZ_JACONZ010000002.1"/>
</dbReference>
<comment type="caution">
    <text evidence="1">The sequence shown here is derived from an EMBL/GenBank/DDBJ whole genome shotgun (WGS) entry which is preliminary data.</text>
</comment>
<proteinExistence type="predicted"/>
<sequence length="273" mass="32374">MKDLNLETFVKTLPSLTNLYYNLYPDMKILAPSQIININITSSLSKSHLALRPDLKDTLTVQKIEDFDNYNGQMVLPPLVGEPIHILLNKNKIIEYFSHKDTELTPIGTYLHELTHAIDFYLMAQKEKLKSYDPLLSSDDYLMFQMWSEYHARELGLKFLLTFSEKNSANKKEELQYILTTAFPYIIEVTFKEYHAAKNAESEMYIIMQLLGRISVWKDIYPLEFNDVFLEDVFGTNIWMKNIFYFLRKFRTLEEIYPNFNTMRLIFSENWTF</sequence>
<accession>A0A923L0Q0</accession>
<dbReference type="Proteomes" id="UP000659630">
    <property type="component" value="Unassembled WGS sequence"/>
</dbReference>
<protein>
    <submittedName>
        <fullName evidence="1">Uncharacterized protein</fullName>
    </submittedName>
</protein>
<organism evidence="1 2">
    <name type="scientific">Anaerofilum hominis</name>
    <dbReference type="NCBI Taxonomy" id="2763016"/>
    <lineage>
        <taxon>Bacteria</taxon>
        <taxon>Bacillati</taxon>
        <taxon>Bacillota</taxon>
        <taxon>Clostridia</taxon>
        <taxon>Eubacteriales</taxon>
        <taxon>Oscillospiraceae</taxon>
        <taxon>Anaerofilum</taxon>
    </lineage>
</organism>
<name>A0A923L0Q0_9FIRM</name>
<reference evidence="1" key="1">
    <citation type="submission" date="2020-08" db="EMBL/GenBank/DDBJ databases">
        <title>Genome public.</title>
        <authorList>
            <person name="Liu C."/>
            <person name="Sun Q."/>
        </authorList>
    </citation>
    <scope>NUCLEOTIDE SEQUENCE</scope>
    <source>
        <strain evidence="1">BX8</strain>
    </source>
</reference>
<dbReference type="EMBL" id="JACONZ010000002">
    <property type="protein sequence ID" value="MBC5580880.1"/>
    <property type="molecule type" value="Genomic_DNA"/>
</dbReference>
<dbReference type="AlphaFoldDB" id="A0A923L0Q0"/>
<gene>
    <name evidence="1" type="ORF">H8S23_05130</name>
</gene>
<keyword evidence="2" id="KW-1185">Reference proteome</keyword>
<evidence type="ECO:0000313" key="1">
    <source>
        <dbReference type="EMBL" id="MBC5580880.1"/>
    </source>
</evidence>